<comment type="caution">
    <text evidence="1">The sequence shown here is derived from an EMBL/GenBank/DDBJ whole genome shotgun (WGS) entry which is preliminary data.</text>
</comment>
<reference evidence="1 2" key="1">
    <citation type="journal article" date="2015" name="Genome Announc.">
        <title>Draft Genome Sequence of Cyanobacterium Hassallia byssoidea Strain VB512170, Isolated from Monuments in India.</title>
        <authorList>
            <person name="Singh D."/>
            <person name="Chandrababunaidu M.M."/>
            <person name="Panda A."/>
            <person name="Sen D."/>
            <person name="Bhattacharyya S."/>
            <person name="Adhikary S.P."/>
            <person name="Tripathy S."/>
        </authorList>
    </citation>
    <scope>NUCLEOTIDE SEQUENCE [LARGE SCALE GENOMIC DNA]</scope>
    <source>
        <strain evidence="1 2">VB512170</strain>
    </source>
</reference>
<dbReference type="AlphaFoldDB" id="A0A846H1S6"/>
<proteinExistence type="predicted"/>
<dbReference type="EMBL" id="JTCM02000001">
    <property type="protein sequence ID" value="NEU71158.1"/>
    <property type="molecule type" value="Genomic_DNA"/>
</dbReference>
<name>A0A846H1S6_9CYAN</name>
<keyword evidence="2" id="KW-1185">Reference proteome</keyword>
<protein>
    <submittedName>
        <fullName evidence="1">Uncharacterized protein</fullName>
    </submittedName>
</protein>
<evidence type="ECO:0000313" key="1">
    <source>
        <dbReference type="EMBL" id="NEU71158.1"/>
    </source>
</evidence>
<accession>A0A846H1S6</accession>
<evidence type="ECO:0000313" key="2">
    <source>
        <dbReference type="Proteomes" id="UP000031549"/>
    </source>
</evidence>
<dbReference type="Proteomes" id="UP000031549">
    <property type="component" value="Unassembled WGS sequence"/>
</dbReference>
<gene>
    <name evidence="1" type="ORF">PI95_000835</name>
</gene>
<organism evidence="1 2">
    <name type="scientific">Hassallia byssoidea VB512170</name>
    <dbReference type="NCBI Taxonomy" id="1304833"/>
    <lineage>
        <taxon>Bacteria</taxon>
        <taxon>Bacillati</taxon>
        <taxon>Cyanobacteriota</taxon>
        <taxon>Cyanophyceae</taxon>
        <taxon>Nostocales</taxon>
        <taxon>Tolypothrichaceae</taxon>
        <taxon>Hassallia</taxon>
    </lineage>
</organism>
<dbReference type="RefSeq" id="WP_163518479.1">
    <property type="nucleotide sequence ID" value="NZ_JTCM02000001.1"/>
</dbReference>
<sequence length="61" mass="7181">MAEAIALAHVVKVSCRRSHRIRDVGFRRSRYLHNTQKLALHNGGMNRRDVPTERLYNTFNF</sequence>